<dbReference type="EMBL" id="JAAGRN010000006">
    <property type="protein sequence ID" value="NDY83547.1"/>
    <property type="molecule type" value="Genomic_DNA"/>
</dbReference>
<proteinExistence type="predicted"/>
<comment type="caution">
    <text evidence="2">The sequence shown here is derived from an EMBL/GenBank/DDBJ whole genome shotgun (WGS) entry which is preliminary data.</text>
</comment>
<dbReference type="RefSeq" id="WP_163654856.1">
    <property type="nucleotide sequence ID" value="NZ_JAAGRN010000006.1"/>
</dbReference>
<dbReference type="Gene3D" id="3.30.9.100">
    <property type="match status" value="1"/>
</dbReference>
<dbReference type="Pfam" id="PF04820">
    <property type="entry name" value="Trp_halogenase"/>
    <property type="match status" value="1"/>
</dbReference>
<dbReference type="InterPro" id="IPR023753">
    <property type="entry name" value="FAD/NAD-binding_dom"/>
</dbReference>
<evidence type="ECO:0000259" key="1">
    <source>
        <dbReference type="Pfam" id="PF07992"/>
    </source>
</evidence>
<dbReference type="SUPFAM" id="SSF51905">
    <property type="entry name" value="FAD/NAD(P)-binding domain"/>
    <property type="match status" value="1"/>
</dbReference>
<dbReference type="Pfam" id="PF07992">
    <property type="entry name" value="Pyr_redox_2"/>
    <property type="match status" value="1"/>
</dbReference>
<dbReference type="InterPro" id="IPR036188">
    <property type="entry name" value="FAD/NAD-bd_sf"/>
</dbReference>
<dbReference type="PRINTS" id="PR00420">
    <property type="entry name" value="RNGMNOXGNASE"/>
</dbReference>
<accession>A0A6B2R3B7</accession>
<sequence>MFSQQISSPGVTWDVVIIGAGPAGAATAITLAKLGQSVLLVDERVAAQYKLGESLPPSSIDLVRHFLDFDGNINQSSFGLFKTSGNISLWDSEQPEQRDFFFSTTGYGLCIDRLAFDEALRTKAQAVGVTLLRGFGFRSCQQVTCADYLWELTLGSYVETQRHRAHYLVDCSGRRAVVAQSLGVSIKSHDRLFAYAQWFSSNVEDEDTYTRIEAGANGWWYTNRIPAKQNNKSKRLVVFHSDKDLPAAKLASHSKGFDLLLNESILLGPLLQKKGYQSEGSIRGAPANSQRLMEFCGDGWMAVGDAAQAYDPLSSQGIDKSLRTGSQAGHLIHYALSELEKNSALDKSNFYIRQYAEQQDQLWLEYLRRHDFYYTAQCRWKSQKFWSRRTL</sequence>
<name>A0A6B2R3B7_9BURK</name>
<dbReference type="GO" id="GO:0004497">
    <property type="term" value="F:monooxygenase activity"/>
    <property type="evidence" value="ECO:0007669"/>
    <property type="project" value="InterPro"/>
</dbReference>
<dbReference type="PANTHER" id="PTHR43747">
    <property type="entry name" value="FAD-BINDING PROTEIN"/>
    <property type="match status" value="1"/>
</dbReference>
<dbReference type="InterPro" id="IPR006905">
    <property type="entry name" value="Flavin_halogenase"/>
</dbReference>
<dbReference type="AlphaFoldDB" id="A0A6B2R3B7"/>
<gene>
    <name evidence="2" type="ORF">G3I67_09915</name>
</gene>
<evidence type="ECO:0000313" key="2">
    <source>
        <dbReference type="EMBL" id="NDY83547.1"/>
    </source>
</evidence>
<dbReference type="InterPro" id="IPR050816">
    <property type="entry name" value="Flavin-dep_Halogenase_NPB"/>
</dbReference>
<dbReference type="PANTHER" id="PTHR43747:SF1">
    <property type="entry name" value="SLR1998 PROTEIN"/>
    <property type="match status" value="1"/>
</dbReference>
<reference evidence="2" key="1">
    <citation type="submission" date="2020-02" db="EMBL/GenBank/DDBJ databases">
        <authorList>
            <person name="Chen W.-M."/>
        </authorList>
    </citation>
    <scope>NUCLEOTIDE SEQUENCE</scope>
    <source>
        <strain evidence="2">NBD-18</strain>
    </source>
</reference>
<dbReference type="Gene3D" id="3.50.50.60">
    <property type="entry name" value="FAD/NAD(P)-binding domain"/>
    <property type="match status" value="1"/>
</dbReference>
<feature type="domain" description="FAD/NAD(P)-binding" evidence="1">
    <location>
        <begin position="14"/>
        <end position="45"/>
    </location>
</feature>
<protein>
    <submittedName>
        <fullName evidence="2">FAD-dependent oxidoreductase</fullName>
    </submittedName>
</protein>
<organism evidence="2">
    <name type="scientific">Sheuella amnicola</name>
    <dbReference type="NCBI Taxonomy" id="2707330"/>
    <lineage>
        <taxon>Bacteria</taxon>
        <taxon>Pseudomonadati</taxon>
        <taxon>Pseudomonadota</taxon>
        <taxon>Betaproteobacteria</taxon>
        <taxon>Burkholderiales</taxon>
        <taxon>Alcaligenaceae</taxon>
        <taxon>Sheuella</taxon>
    </lineage>
</organism>